<dbReference type="InterPro" id="IPR029058">
    <property type="entry name" value="AB_hydrolase_fold"/>
</dbReference>
<gene>
    <name evidence="2" type="ORF">Plil01_000449500</name>
</gene>
<comment type="caution">
    <text evidence="2">The sequence shown here is derived from an EMBL/GenBank/DDBJ whole genome shotgun (WGS) entry which is preliminary data.</text>
</comment>
<protein>
    <submittedName>
        <fullName evidence="2">Unnamed protein product</fullName>
    </submittedName>
</protein>
<sequence>MAKTITFLLAHGAGFCKEIWEPVVRRLRSSPLLQDAAVNTEFVSFDFKYHGSNRDESETPQLNLSDPMSPRVHHSAGDLTTWTTAEMLRRVRAFKNKHPERVLVGIGHSMGACALWNAEVQQPGSFGALILFEPVYGDLNTDAVTNFLVSITLQRESSW</sequence>
<name>A0A9W6TH34_9STRA</name>
<dbReference type="InterPro" id="IPR000073">
    <property type="entry name" value="AB_hydrolase_1"/>
</dbReference>
<proteinExistence type="predicted"/>
<dbReference type="AlphaFoldDB" id="A0A9W6TH34"/>
<feature type="domain" description="AB hydrolase-1" evidence="1">
    <location>
        <begin position="8"/>
        <end position="140"/>
    </location>
</feature>
<keyword evidence="3" id="KW-1185">Reference proteome</keyword>
<organism evidence="2 3">
    <name type="scientific">Phytophthora lilii</name>
    <dbReference type="NCBI Taxonomy" id="2077276"/>
    <lineage>
        <taxon>Eukaryota</taxon>
        <taxon>Sar</taxon>
        <taxon>Stramenopiles</taxon>
        <taxon>Oomycota</taxon>
        <taxon>Peronosporomycetes</taxon>
        <taxon>Peronosporales</taxon>
        <taxon>Peronosporaceae</taxon>
        <taxon>Phytophthora</taxon>
    </lineage>
</organism>
<dbReference type="EMBL" id="BSXW01000181">
    <property type="protein sequence ID" value="GMF14086.1"/>
    <property type="molecule type" value="Genomic_DNA"/>
</dbReference>
<evidence type="ECO:0000259" key="1">
    <source>
        <dbReference type="Pfam" id="PF12697"/>
    </source>
</evidence>
<dbReference type="Proteomes" id="UP001165083">
    <property type="component" value="Unassembled WGS sequence"/>
</dbReference>
<dbReference type="Pfam" id="PF12697">
    <property type="entry name" value="Abhydrolase_6"/>
    <property type="match status" value="1"/>
</dbReference>
<dbReference type="Gene3D" id="3.40.50.1820">
    <property type="entry name" value="alpha/beta hydrolase"/>
    <property type="match status" value="1"/>
</dbReference>
<evidence type="ECO:0000313" key="2">
    <source>
        <dbReference type="EMBL" id="GMF14086.1"/>
    </source>
</evidence>
<evidence type="ECO:0000313" key="3">
    <source>
        <dbReference type="Proteomes" id="UP001165083"/>
    </source>
</evidence>
<dbReference type="OrthoDB" id="94039at2759"/>
<accession>A0A9W6TH34</accession>
<dbReference type="SUPFAM" id="SSF53474">
    <property type="entry name" value="alpha/beta-Hydrolases"/>
    <property type="match status" value="1"/>
</dbReference>
<reference evidence="2" key="1">
    <citation type="submission" date="2023-04" db="EMBL/GenBank/DDBJ databases">
        <title>Phytophthora lilii NBRC 32176.</title>
        <authorList>
            <person name="Ichikawa N."/>
            <person name="Sato H."/>
            <person name="Tonouchi N."/>
        </authorList>
    </citation>
    <scope>NUCLEOTIDE SEQUENCE</scope>
    <source>
        <strain evidence="2">NBRC 32176</strain>
    </source>
</reference>